<proteinExistence type="predicted"/>
<dbReference type="Gene3D" id="3.40.50.300">
    <property type="entry name" value="P-loop containing nucleotide triphosphate hydrolases"/>
    <property type="match status" value="1"/>
</dbReference>
<dbReference type="InterPro" id="IPR027417">
    <property type="entry name" value="P-loop_NTPase"/>
</dbReference>
<dbReference type="SUPFAM" id="SSF52540">
    <property type="entry name" value="P-loop containing nucleoside triphosphate hydrolases"/>
    <property type="match status" value="1"/>
</dbReference>
<dbReference type="PANTHER" id="PTHR37816">
    <property type="entry name" value="YALI0E33011P"/>
    <property type="match status" value="1"/>
</dbReference>
<evidence type="ECO:0000313" key="1">
    <source>
        <dbReference type="EMBL" id="GAA4729707.1"/>
    </source>
</evidence>
<keyword evidence="2" id="KW-1185">Reference proteome</keyword>
<accession>A0ABP8YI79</accession>
<dbReference type="Proteomes" id="UP001500956">
    <property type="component" value="Unassembled WGS sequence"/>
</dbReference>
<dbReference type="EMBL" id="BAABID010000009">
    <property type="protein sequence ID" value="GAA4729707.1"/>
    <property type="molecule type" value="Genomic_DNA"/>
</dbReference>
<evidence type="ECO:0008006" key="3">
    <source>
        <dbReference type="Google" id="ProtNLM"/>
    </source>
</evidence>
<name>A0ABP8YI79_9MICO</name>
<dbReference type="RefSeq" id="WP_172150409.1">
    <property type="nucleotide sequence ID" value="NZ_BAABID010000009.1"/>
</dbReference>
<organism evidence="1 2">
    <name type="scientific">Isoptericola chiayiensis</name>
    <dbReference type="NCBI Taxonomy" id="579446"/>
    <lineage>
        <taxon>Bacteria</taxon>
        <taxon>Bacillati</taxon>
        <taxon>Actinomycetota</taxon>
        <taxon>Actinomycetes</taxon>
        <taxon>Micrococcales</taxon>
        <taxon>Promicromonosporaceae</taxon>
        <taxon>Isoptericola</taxon>
    </lineage>
</organism>
<dbReference type="PANTHER" id="PTHR37816:SF1">
    <property type="entry name" value="TOXIN"/>
    <property type="match status" value="1"/>
</dbReference>
<sequence length="182" mass="20990">MSEPLRRVLVAGSPGAGKSTFARRLADTLDLPYTEIDALHHGPHWTPRPEFVDDVRALAASDAWVTEWLFPQARPVLLARAQVLAWLDLPTPQVMWQVTRRTVSRRAHRTELWAGNQEAPLWTVLTEPNHMIRWTWRTRHEPAERMAAVRREMPHVVVARLRSHREADAWLQSLTRQGRPTG</sequence>
<protein>
    <recommendedName>
        <fullName evidence="3">Adenylate kinase</fullName>
    </recommendedName>
</protein>
<gene>
    <name evidence="1" type="ORF">GCM10023216_21560</name>
</gene>
<dbReference type="InterPro" id="IPR052922">
    <property type="entry name" value="Cytidylate_Kinase-2"/>
</dbReference>
<evidence type="ECO:0000313" key="2">
    <source>
        <dbReference type="Proteomes" id="UP001500956"/>
    </source>
</evidence>
<reference evidence="2" key="1">
    <citation type="journal article" date="2019" name="Int. J. Syst. Evol. Microbiol.">
        <title>The Global Catalogue of Microorganisms (GCM) 10K type strain sequencing project: providing services to taxonomists for standard genome sequencing and annotation.</title>
        <authorList>
            <consortium name="The Broad Institute Genomics Platform"/>
            <consortium name="The Broad Institute Genome Sequencing Center for Infectious Disease"/>
            <person name="Wu L."/>
            <person name="Ma J."/>
        </authorList>
    </citation>
    <scope>NUCLEOTIDE SEQUENCE [LARGE SCALE GENOMIC DNA]</scope>
    <source>
        <strain evidence="2">JCM 18063</strain>
    </source>
</reference>
<comment type="caution">
    <text evidence="1">The sequence shown here is derived from an EMBL/GenBank/DDBJ whole genome shotgun (WGS) entry which is preliminary data.</text>
</comment>